<dbReference type="EMBL" id="BAFN01000001">
    <property type="protein sequence ID" value="GAN33605.1"/>
    <property type="molecule type" value="Genomic_DNA"/>
</dbReference>
<dbReference type="SFLD" id="SFLDF00027">
    <property type="entry name" value="p-type_atpase"/>
    <property type="match status" value="1"/>
</dbReference>
<evidence type="ECO:0000313" key="13">
    <source>
        <dbReference type="Proteomes" id="UP000032309"/>
    </source>
</evidence>
<name>A0ABQ0JXX2_9BACT</name>
<feature type="transmembrane region" description="Helical" evidence="10">
    <location>
        <begin position="333"/>
        <end position="352"/>
    </location>
</feature>
<dbReference type="Pfam" id="PF00702">
    <property type="entry name" value="Hydrolase"/>
    <property type="match status" value="1"/>
</dbReference>
<dbReference type="Pfam" id="PF00122">
    <property type="entry name" value="E1-E2_ATPase"/>
    <property type="match status" value="1"/>
</dbReference>
<feature type="transmembrane region" description="Helical" evidence="10">
    <location>
        <begin position="85"/>
        <end position="104"/>
    </location>
</feature>
<comment type="caution">
    <text evidence="12">The sequence shown here is derived from an EMBL/GenBank/DDBJ whole genome shotgun (WGS) entry which is preliminary data.</text>
</comment>
<dbReference type="InterPro" id="IPR044492">
    <property type="entry name" value="P_typ_ATPase_HD_dom"/>
</dbReference>
<organism evidence="12 13">
    <name type="scientific">Candidatus Brocadia sinica JPN1</name>
    <dbReference type="NCBI Taxonomy" id="1197129"/>
    <lineage>
        <taxon>Bacteria</taxon>
        <taxon>Pseudomonadati</taxon>
        <taxon>Planctomycetota</taxon>
        <taxon>Candidatus Brocadiia</taxon>
        <taxon>Candidatus Brocadiales</taxon>
        <taxon>Candidatus Brocadiaceae</taxon>
        <taxon>Candidatus Brocadia</taxon>
    </lineage>
</organism>
<accession>A0ABQ0JXX2</accession>
<dbReference type="PROSITE" id="PS01047">
    <property type="entry name" value="HMA_1"/>
    <property type="match status" value="1"/>
</dbReference>
<feature type="transmembrane region" description="Helical" evidence="10">
    <location>
        <begin position="116"/>
        <end position="138"/>
    </location>
</feature>
<keyword evidence="13" id="KW-1185">Reference proteome</keyword>
<dbReference type="InterPro" id="IPR027256">
    <property type="entry name" value="P-typ_ATPase_IB"/>
</dbReference>
<dbReference type="SFLD" id="SFLDS00003">
    <property type="entry name" value="Haloacid_Dehalogenase"/>
    <property type="match status" value="1"/>
</dbReference>
<dbReference type="SUPFAM" id="SSF81653">
    <property type="entry name" value="Calcium ATPase, transduction domain A"/>
    <property type="match status" value="1"/>
</dbReference>
<dbReference type="InterPro" id="IPR023214">
    <property type="entry name" value="HAD_sf"/>
</dbReference>
<dbReference type="InterPro" id="IPR023298">
    <property type="entry name" value="ATPase_P-typ_TM_dom_sf"/>
</dbReference>
<dbReference type="PROSITE" id="PS00154">
    <property type="entry name" value="ATPASE_E1_E2"/>
    <property type="match status" value="1"/>
</dbReference>
<dbReference type="SUPFAM" id="SSF55008">
    <property type="entry name" value="HMA, heavy metal-associated domain"/>
    <property type="match status" value="1"/>
</dbReference>
<evidence type="ECO:0000256" key="1">
    <source>
        <dbReference type="ARBA" id="ARBA00004127"/>
    </source>
</evidence>
<feature type="transmembrane region" description="Helical" evidence="10">
    <location>
        <begin position="364"/>
        <end position="384"/>
    </location>
</feature>
<dbReference type="CDD" id="cd00371">
    <property type="entry name" value="HMA"/>
    <property type="match status" value="1"/>
</dbReference>
<dbReference type="PANTHER" id="PTHR43520:SF8">
    <property type="entry name" value="P-TYPE CU(+) TRANSPORTER"/>
    <property type="match status" value="1"/>
</dbReference>
<evidence type="ECO:0000256" key="3">
    <source>
        <dbReference type="ARBA" id="ARBA00022692"/>
    </source>
</evidence>
<sequence>MAEQTIKFDVLGMHCVNCAMAIERRLKDLRGVKSVRVNFSRATGIVTYDANITNKTQITRYVKEIGYTAKERVRLDQTSQASIQMGWLILSIVASVAMMALMYAPVPASMHNYMPYIMMIIATLTVLGPGMDFFVSAYKSIRNLFANMDVLVSMGVLSAYIYSTFAVFGAFGMAGHAFFETAVMLITFIRIGKYLEERVKGRASHTLQKLVKLQADKARLLSTEGKETEVSASSLRAGDIVAVRAGEIIPVDGEVMEGVSSVDESMVTGESVPIVKQKGDSVIGATINKTGVLMVKTTKVGEETVLSQIITMVEDAQMDKASIQRFADRVSNIFVPIVVGLSIATFFCWYFVFYDSAGQQSFLWALKMAIAVLVIACPCAMGLATPMAIMVGSGVGLDHSILIKRASALEEIARLNVMVFDKTGTITEGRFVITDIAPSNMVIESELIILAAAGCAFSNHPLSQSVVDEARERGFAWDAVQDFHEETGRGIICRYKEKVLLIGNEGLLTSRGVKSDGLQDKVEELEAQGKSLMYVAYDGRCAGVLGLMDKIKQNAQDVVIQLKQMNIRAIMITGDSELVAKTVASEVGIEEYRAKVLPAEKMETIKNFQGKGLKVGMLGDGINDAPALAQADVGIAIGAGTDVAKETGDIVLIKNDMMDVVRAIRLGRRTLSKIRQNLFWAFFYNIIGIPIAAGVMYPVFGISLKPEYAGLAMAFSSVSVVTNSLLLKRITFHTH</sequence>
<dbReference type="Gene3D" id="2.70.150.10">
    <property type="entry name" value="Calcium-transporting ATPase, cytoplasmic transduction domain A"/>
    <property type="match status" value="1"/>
</dbReference>
<feature type="transmembrane region" description="Helical" evidence="10">
    <location>
        <begin position="177"/>
        <end position="195"/>
    </location>
</feature>
<protein>
    <submittedName>
        <fullName evidence="12">Cation transport ATPase</fullName>
    </submittedName>
</protein>
<dbReference type="PRINTS" id="PR00943">
    <property type="entry name" value="CUATPASE"/>
</dbReference>
<evidence type="ECO:0000256" key="8">
    <source>
        <dbReference type="ARBA" id="ARBA00022989"/>
    </source>
</evidence>
<evidence type="ECO:0000256" key="2">
    <source>
        <dbReference type="ARBA" id="ARBA00006024"/>
    </source>
</evidence>
<dbReference type="InterPro" id="IPR008250">
    <property type="entry name" value="ATPase_P-typ_transduc_dom_A_sf"/>
</dbReference>
<keyword evidence="8 10" id="KW-1133">Transmembrane helix</keyword>
<dbReference type="PROSITE" id="PS50846">
    <property type="entry name" value="HMA_2"/>
    <property type="match status" value="1"/>
</dbReference>
<feature type="transmembrane region" description="Helical" evidence="10">
    <location>
        <begin position="708"/>
        <end position="727"/>
    </location>
</feature>
<feature type="transmembrane region" description="Helical" evidence="10">
    <location>
        <begin position="678"/>
        <end position="702"/>
    </location>
</feature>
<dbReference type="InterPro" id="IPR036412">
    <property type="entry name" value="HAD-like_sf"/>
</dbReference>
<keyword evidence="3 10" id="KW-0812">Transmembrane</keyword>
<dbReference type="InterPro" id="IPR059000">
    <property type="entry name" value="ATPase_P-type_domA"/>
</dbReference>
<feature type="domain" description="HMA" evidence="11">
    <location>
        <begin position="4"/>
        <end position="70"/>
    </location>
</feature>
<dbReference type="Pfam" id="PF00403">
    <property type="entry name" value="HMA"/>
    <property type="match status" value="1"/>
</dbReference>
<keyword evidence="5 10" id="KW-0547">Nucleotide-binding</keyword>
<dbReference type="NCBIfam" id="TIGR01494">
    <property type="entry name" value="ATPase_P-type"/>
    <property type="match status" value="1"/>
</dbReference>
<dbReference type="NCBIfam" id="TIGR01511">
    <property type="entry name" value="ATPase-IB1_Cu"/>
    <property type="match status" value="1"/>
</dbReference>
<dbReference type="Gene3D" id="3.40.1110.10">
    <property type="entry name" value="Calcium-transporting ATPase, cytoplasmic domain N"/>
    <property type="match status" value="1"/>
</dbReference>
<keyword evidence="9 10" id="KW-0472">Membrane</keyword>
<feature type="transmembrane region" description="Helical" evidence="10">
    <location>
        <begin position="150"/>
        <end position="171"/>
    </location>
</feature>
<proteinExistence type="inferred from homology"/>
<dbReference type="InterPro" id="IPR023299">
    <property type="entry name" value="ATPase_P-typ_cyto_dom_N"/>
</dbReference>
<evidence type="ECO:0000256" key="4">
    <source>
        <dbReference type="ARBA" id="ARBA00022723"/>
    </source>
</evidence>
<dbReference type="InterPro" id="IPR006121">
    <property type="entry name" value="HMA_dom"/>
</dbReference>
<keyword evidence="7" id="KW-1278">Translocase</keyword>
<dbReference type="SFLD" id="SFLDG00002">
    <property type="entry name" value="C1.7:_P-type_atpase_like"/>
    <property type="match status" value="1"/>
</dbReference>
<evidence type="ECO:0000256" key="5">
    <source>
        <dbReference type="ARBA" id="ARBA00022741"/>
    </source>
</evidence>
<dbReference type="CDD" id="cd02094">
    <property type="entry name" value="P-type_ATPase_Cu-like"/>
    <property type="match status" value="1"/>
</dbReference>
<comment type="similarity">
    <text evidence="2 10">Belongs to the cation transport ATPase (P-type) (TC 3.A.3) family. Type IB subfamily.</text>
</comment>
<dbReference type="Proteomes" id="UP000032309">
    <property type="component" value="Unassembled WGS sequence"/>
</dbReference>
<dbReference type="SUPFAM" id="SSF56784">
    <property type="entry name" value="HAD-like"/>
    <property type="match status" value="1"/>
</dbReference>
<dbReference type="RefSeq" id="WP_052563674.1">
    <property type="nucleotide sequence ID" value="NZ_BAFN01000001.1"/>
</dbReference>
<evidence type="ECO:0000256" key="10">
    <source>
        <dbReference type="RuleBase" id="RU362081"/>
    </source>
</evidence>
<dbReference type="PRINTS" id="PR00119">
    <property type="entry name" value="CATATPASE"/>
</dbReference>
<dbReference type="Gene3D" id="3.40.50.1000">
    <property type="entry name" value="HAD superfamily/HAD-like"/>
    <property type="match status" value="1"/>
</dbReference>
<keyword evidence="6 10" id="KW-0067">ATP-binding</keyword>
<evidence type="ECO:0000256" key="6">
    <source>
        <dbReference type="ARBA" id="ARBA00022840"/>
    </source>
</evidence>
<keyword evidence="10" id="KW-1003">Cell membrane</keyword>
<comment type="subcellular location">
    <subcellularLocation>
        <location evidence="10">Cell membrane</location>
    </subcellularLocation>
    <subcellularLocation>
        <location evidence="1">Endomembrane system</location>
        <topology evidence="1">Multi-pass membrane protein</topology>
    </subcellularLocation>
</comment>
<evidence type="ECO:0000259" key="11">
    <source>
        <dbReference type="PROSITE" id="PS50846"/>
    </source>
</evidence>
<dbReference type="InterPro" id="IPR017969">
    <property type="entry name" value="Heavy-metal-associated_CS"/>
</dbReference>
<gene>
    <name evidence="12" type="ORF">BROSI_A2131</name>
</gene>
<dbReference type="NCBIfam" id="TIGR01525">
    <property type="entry name" value="ATPase-IB_hvy"/>
    <property type="match status" value="1"/>
</dbReference>
<dbReference type="InterPro" id="IPR036163">
    <property type="entry name" value="HMA_dom_sf"/>
</dbReference>
<keyword evidence="4 10" id="KW-0479">Metal-binding</keyword>
<dbReference type="InterPro" id="IPR001757">
    <property type="entry name" value="P_typ_ATPase"/>
</dbReference>
<evidence type="ECO:0000256" key="9">
    <source>
        <dbReference type="ARBA" id="ARBA00023136"/>
    </source>
</evidence>
<evidence type="ECO:0000256" key="7">
    <source>
        <dbReference type="ARBA" id="ARBA00022967"/>
    </source>
</evidence>
<dbReference type="InterPro" id="IPR018303">
    <property type="entry name" value="ATPase_P-typ_P_site"/>
</dbReference>
<dbReference type="PANTHER" id="PTHR43520">
    <property type="entry name" value="ATP7, ISOFORM B"/>
    <property type="match status" value="1"/>
</dbReference>
<reference evidence="13" key="1">
    <citation type="journal article" date="2015" name="Genome Announc.">
        <title>Draft Genome Sequence of an Anaerobic Ammonium-Oxidizing Bacterium, "Candidatus Brocadia sinica".</title>
        <authorList>
            <person name="Oshiki M."/>
            <person name="Shinyako-Hata K."/>
            <person name="Satoh H."/>
            <person name="Okabe S."/>
        </authorList>
    </citation>
    <scope>NUCLEOTIDE SEQUENCE [LARGE SCALE GENOMIC DNA]</scope>
    <source>
        <strain evidence="13">JPN1</strain>
    </source>
</reference>
<dbReference type="Gene3D" id="3.30.70.100">
    <property type="match status" value="1"/>
</dbReference>
<evidence type="ECO:0000313" key="12">
    <source>
        <dbReference type="EMBL" id="GAN33605.1"/>
    </source>
</evidence>
<dbReference type="SUPFAM" id="SSF81665">
    <property type="entry name" value="Calcium ATPase, transmembrane domain M"/>
    <property type="match status" value="1"/>
</dbReference>